<feature type="binding site" evidence="5">
    <location>
        <position position="76"/>
    </location>
    <ligand>
        <name>Zn(2+)</name>
        <dbReference type="ChEBI" id="CHEBI:29105"/>
    </ligand>
</feature>
<comment type="function">
    <text evidence="5">Involved in the maturation of [NiFe] hydrogenases. Required for nickel insertion into the metal center of the hydrogenase.</text>
</comment>
<dbReference type="HAMAP" id="MF_00213">
    <property type="entry name" value="HypA_HybF"/>
    <property type="match status" value="1"/>
</dbReference>
<dbReference type="PROSITE" id="PS01249">
    <property type="entry name" value="HYPA"/>
    <property type="match status" value="1"/>
</dbReference>
<dbReference type="GO" id="GO:0051604">
    <property type="term" value="P:protein maturation"/>
    <property type="evidence" value="ECO:0007669"/>
    <property type="project" value="InterPro"/>
</dbReference>
<feature type="binding site" evidence="5">
    <location>
        <position position="92"/>
    </location>
    <ligand>
        <name>Zn(2+)</name>
        <dbReference type="ChEBI" id="CHEBI:29105"/>
    </ligand>
</feature>
<dbReference type="PIRSF" id="PIRSF004761">
    <property type="entry name" value="Hydrgn_mat_HypA"/>
    <property type="match status" value="1"/>
</dbReference>
<evidence type="ECO:0000313" key="7">
    <source>
        <dbReference type="Proteomes" id="UP000218899"/>
    </source>
</evidence>
<gene>
    <name evidence="5" type="primary">hypA</name>
    <name evidence="6" type="ORF">SVA_2183</name>
</gene>
<dbReference type="GO" id="GO:0008270">
    <property type="term" value="F:zinc ion binding"/>
    <property type="evidence" value="ECO:0007669"/>
    <property type="project" value="UniProtKB-UniRule"/>
</dbReference>
<reference evidence="6 7" key="1">
    <citation type="submission" date="2015-08" db="EMBL/GenBank/DDBJ databases">
        <title>Complete genome sequence of Sulfurifustis variabilis.</title>
        <authorList>
            <person name="Miura A."/>
            <person name="Kojima H."/>
            <person name="Fukui M."/>
        </authorList>
    </citation>
    <scope>NUCLEOTIDE SEQUENCE [LARGE SCALE GENOMIC DNA]</scope>
    <source>
        <strain evidence="7">skN76</strain>
    </source>
</reference>
<feature type="binding site" evidence="5">
    <location>
        <position position="89"/>
    </location>
    <ligand>
        <name>Zn(2+)</name>
        <dbReference type="ChEBI" id="CHEBI:29105"/>
    </ligand>
</feature>
<dbReference type="KEGG" id="sva:SVA_2183"/>
<sequence length="123" mass="12969">MHELSVCQGMLAQVSEIARDHGARAASRIVVRVGPLSGVEPALLAQAFPLARAGTVAAEADLVVEPAPVRVRCERCGAETEAAANRLLCGACGDYRTTLTAGDELLLVSVELVREEEVMSAKR</sequence>
<dbReference type="RefSeq" id="WP_096461216.1">
    <property type="nucleotide sequence ID" value="NZ_AP014936.1"/>
</dbReference>
<protein>
    <recommendedName>
        <fullName evidence="5">Hydrogenase maturation factor HypA</fullName>
    </recommendedName>
</protein>
<dbReference type="PANTHER" id="PTHR34535:SF3">
    <property type="entry name" value="HYDROGENASE MATURATION FACTOR HYPA"/>
    <property type="match status" value="1"/>
</dbReference>
<dbReference type="Proteomes" id="UP000218899">
    <property type="component" value="Chromosome"/>
</dbReference>
<dbReference type="OrthoDB" id="288014at2"/>
<keyword evidence="3 5" id="KW-0479">Metal-binding</keyword>
<organism evidence="6 7">
    <name type="scientific">Sulfurifustis variabilis</name>
    <dbReference type="NCBI Taxonomy" id="1675686"/>
    <lineage>
        <taxon>Bacteria</taxon>
        <taxon>Pseudomonadati</taxon>
        <taxon>Pseudomonadota</taxon>
        <taxon>Gammaproteobacteria</taxon>
        <taxon>Acidiferrobacterales</taxon>
        <taxon>Acidiferrobacteraceae</taxon>
        <taxon>Sulfurifustis</taxon>
    </lineage>
</organism>
<evidence type="ECO:0000256" key="2">
    <source>
        <dbReference type="ARBA" id="ARBA00022596"/>
    </source>
</evidence>
<keyword evidence="2 5" id="KW-0533">Nickel</keyword>
<dbReference type="EMBL" id="AP014936">
    <property type="protein sequence ID" value="BAU48733.1"/>
    <property type="molecule type" value="Genomic_DNA"/>
</dbReference>
<dbReference type="InterPro" id="IPR020538">
    <property type="entry name" value="Hydgase_Ni_incorp_HypA/HybF_CS"/>
</dbReference>
<comment type="similarity">
    <text evidence="1 5">Belongs to the HypA/HybF family.</text>
</comment>
<feature type="binding site" evidence="5">
    <location>
        <position position="2"/>
    </location>
    <ligand>
        <name>Ni(2+)</name>
        <dbReference type="ChEBI" id="CHEBI:49786"/>
    </ligand>
</feature>
<keyword evidence="7" id="KW-1185">Reference proteome</keyword>
<evidence type="ECO:0000313" key="6">
    <source>
        <dbReference type="EMBL" id="BAU48733.1"/>
    </source>
</evidence>
<keyword evidence="4 5" id="KW-0862">Zinc</keyword>
<name>A0A1B4V5D5_9GAMM</name>
<evidence type="ECO:0000256" key="3">
    <source>
        <dbReference type="ARBA" id="ARBA00022723"/>
    </source>
</evidence>
<dbReference type="Gene3D" id="3.30.2320.80">
    <property type="match status" value="1"/>
</dbReference>
<evidence type="ECO:0000256" key="5">
    <source>
        <dbReference type="HAMAP-Rule" id="MF_00213"/>
    </source>
</evidence>
<accession>A0A1B4V5D5</accession>
<evidence type="ECO:0000256" key="4">
    <source>
        <dbReference type="ARBA" id="ARBA00022833"/>
    </source>
</evidence>
<dbReference type="InterPro" id="IPR000688">
    <property type="entry name" value="HypA/HybF"/>
</dbReference>
<dbReference type="GO" id="GO:0016151">
    <property type="term" value="F:nickel cation binding"/>
    <property type="evidence" value="ECO:0007669"/>
    <property type="project" value="UniProtKB-UniRule"/>
</dbReference>
<dbReference type="AlphaFoldDB" id="A0A1B4V5D5"/>
<dbReference type="Pfam" id="PF01155">
    <property type="entry name" value="HypA"/>
    <property type="match status" value="1"/>
</dbReference>
<proteinExistence type="inferred from homology"/>
<dbReference type="PANTHER" id="PTHR34535">
    <property type="entry name" value="HYDROGENASE MATURATION FACTOR HYPA"/>
    <property type="match status" value="1"/>
</dbReference>
<evidence type="ECO:0000256" key="1">
    <source>
        <dbReference type="ARBA" id="ARBA00010748"/>
    </source>
</evidence>
<feature type="binding site" evidence="5">
    <location>
        <position position="73"/>
    </location>
    <ligand>
        <name>Zn(2+)</name>
        <dbReference type="ChEBI" id="CHEBI:29105"/>
    </ligand>
</feature>